<dbReference type="PaxDb" id="55529-EKX33398"/>
<proteinExistence type="predicted"/>
<dbReference type="RefSeq" id="XP_005820378.1">
    <property type="nucleotide sequence ID" value="XM_005820321.1"/>
</dbReference>
<sequence>MGDRALDEEEDENVASESTGPTQSPELALALAQVKRVKEKLADARIRGESDKKLKHDLGLQLVRLSEQVQEHQDQASELAVEIQNRMKIRCETNEWMETKRMKDELNSYRDQRISRIARQTPFASSPLRIGPWRVDPGRYEDFKNLKVVEQINKAASESLSRCSENEVSCEEFSSSTPALLLRENADLTWLLCSAIERRAKLDKQLEDAHVSGRSGGLDDVIRPFVGSEASTRGWMEFSPRHGSRESSPSSSAAATKSPLLLEPKRLFNSGAPSNSGGQDEGGKRERDWTLRGIKGSIMNRLARLESPQPPPSSSSSSPINSKRVELEAVDLGAVVSSLSRFMEEGTYLLVSQLEDVRQARKEVESESAGLQEECERMERELARLQSERDDAVARAAADAKIKLELAEQERKKQLRKDVGAMP</sequence>
<evidence type="ECO:0000256" key="1">
    <source>
        <dbReference type="SAM" id="Coils"/>
    </source>
</evidence>
<reference evidence="4" key="3">
    <citation type="submission" date="2015-06" db="UniProtKB">
        <authorList>
            <consortium name="EnsemblProtists"/>
        </authorList>
    </citation>
    <scope>IDENTIFICATION</scope>
</reference>
<evidence type="ECO:0000313" key="3">
    <source>
        <dbReference type="EMBL" id="EKX33398.1"/>
    </source>
</evidence>
<dbReference type="EnsemblProtists" id="EKX33398">
    <property type="protein sequence ID" value="EKX33398"/>
    <property type="gene ID" value="GUITHDRAFT_120402"/>
</dbReference>
<feature type="compositionally biased region" description="Low complexity" evidence="2">
    <location>
        <begin position="246"/>
        <end position="262"/>
    </location>
</feature>
<feature type="region of interest" description="Disordered" evidence="2">
    <location>
        <begin position="1"/>
        <end position="26"/>
    </location>
</feature>
<feature type="region of interest" description="Disordered" evidence="2">
    <location>
        <begin position="233"/>
        <end position="287"/>
    </location>
</feature>
<keyword evidence="5" id="KW-1185">Reference proteome</keyword>
<dbReference type="KEGG" id="gtt:GUITHDRAFT_120402"/>
<evidence type="ECO:0000256" key="2">
    <source>
        <dbReference type="SAM" id="MobiDB-lite"/>
    </source>
</evidence>
<dbReference type="EMBL" id="JH993143">
    <property type="protein sequence ID" value="EKX33398.1"/>
    <property type="molecule type" value="Genomic_DNA"/>
</dbReference>
<reference evidence="5" key="2">
    <citation type="submission" date="2012-11" db="EMBL/GenBank/DDBJ databases">
        <authorList>
            <person name="Kuo A."/>
            <person name="Curtis B.A."/>
            <person name="Tanifuji G."/>
            <person name="Burki F."/>
            <person name="Gruber A."/>
            <person name="Irimia M."/>
            <person name="Maruyama S."/>
            <person name="Arias M.C."/>
            <person name="Ball S.G."/>
            <person name="Gile G.H."/>
            <person name="Hirakawa Y."/>
            <person name="Hopkins J.F."/>
            <person name="Rensing S.A."/>
            <person name="Schmutz J."/>
            <person name="Symeonidi A."/>
            <person name="Elias M."/>
            <person name="Eveleigh R.J."/>
            <person name="Herman E.K."/>
            <person name="Klute M.J."/>
            <person name="Nakayama T."/>
            <person name="Obornik M."/>
            <person name="Reyes-Prieto A."/>
            <person name="Armbrust E.V."/>
            <person name="Aves S.J."/>
            <person name="Beiko R.G."/>
            <person name="Coutinho P."/>
            <person name="Dacks J.B."/>
            <person name="Durnford D.G."/>
            <person name="Fast N.M."/>
            <person name="Green B.R."/>
            <person name="Grisdale C."/>
            <person name="Hempe F."/>
            <person name="Henrissat B."/>
            <person name="Hoppner M.P."/>
            <person name="Ishida K.-I."/>
            <person name="Kim E."/>
            <person name="Koreny L."/>
            <person name="Kroth P.G."/>
            <person name="Liu Y."/>
            <person name="Malik S.-B."/>
            <person name="Maier U.G."/>
            <person name="McRose D."/>
            <person name="Mock T."/>
            <person name="Neilson J.A."/>
            <person name="Onodera N.T."/>
            <person name="Poole A.M."/>
            <person name="Pritham E.J."/>
            <person name="Richards T.A."/>
            <person name="Rocap G."/>
            <person name="Roy S.W."/>
            <person name="Sarai C."/>
            <person name="Schaack S."/>
            <person name="Shirato S."/>
            <person name="Slamovits C.H."/>
            <person name="Spencer D.F."/>
            <person name="Suzuki S."/>
            <person name="Worden A.Z."/>
            <person name="Zauner S."/>
            <person name="Barry K."/>
            <person name="Bell C."/>
            <person name="Bharti A.K."/>
            <person name="Crow J.A."/>
            <person name="Grimwood J."/>
            <person name="Kramer R."/>
            <person name="Lindquist E."/>
            <person name="Lucas S."/>
            <person name="Salamov A."/>
            <person name="McFadden G.I."/>
            <person name="Lane C.E."/>
            <person name="Keeling P.J."/>
            <person name="Gray M.W."/>
            <person name="Grigoriev I.V."/>
            <person name="Archibald J.M."/>
        </authorList>
    </citation>
    <scope>NUCLEOTIDE SEQUENCE</scope>
    <source>
        <strain evidence="5">CCMP2712</strain>
    </source>
</reference>
<feature type="compositionally biased region" description="Acidic residues" evidence="2">
    <location>
        <begin position="1"/>
        <end position="14"/>
    </location>
</feature>
<organism evidence="3">
    <name type="scientific">Guillardia theta (strain CCMP2712)</name>
    <name type="common">Cryptophyte</name>
    <dbReference type="NCBI Taxonomy" id="905079"/>
    <lineage>
        <taxon>Eukaryota</taxon>
        <taxon>Cryptophyceae</taxon>
        <taxon>Pyrenomonadales</taxon>
        <taxon>Geminigeraceae</taxon>
        <taxon>Guillardia</taxon>
    </lineage>
</organism>
<feature type="compositionally biased region" description="Polar residues" evidence="2">
    <location>
        <begin position="15"/>
        <end position="25"/>
    </location>
</feature>
<protein>
    <submittedName>
        <fullName evidence="3 4">Uncharacterized protein</fullName>
    </submittedName>
</protein>
<name>L1IB05_GUITC</name>
<feature type="coiled-coil region" evidence="1">
    <location>
        <begin position="354"/>
        <end position="417"/>
    </location>
</feature>
<reference evidence="3 5" key="1">
    <citation type="journal article" date="2012" name="Nature">
        <title>Algal genomes reveal evolutionary mosaicism and the fate of nucleomorphs.</title>
        <authorList>
            <consortium name="DOE Joint Genome Institute"/>
            <person name="Curtis B.A."/>
            <person name="Tanifuji G."/>
            <person name="Burki F."/>
            <person name="Gruber A."/>
            <person name="Irimia M."/>
            <person name="Maruyama S."/>
            <person name="Arias M.C."/>
            <person name="Ball S.G."/>
            <person name="Gile G.H."/>
            <person name="Hirakawa Y."/>
            <person name="Hopkins J.F."/>
            <person name="Kuo A."/>
            <person name="Rensing S.A."/>
            <person name="Schmutz J."/>
            <person name="Symeonidi A."/>
            <person name="Elias M."/>
            <person name="Eveleigh R.J."/>
            <person name="Herman E.K."/>
            <person name="Klute M.J."/>
            <person name="Nakayama T."/>
            <person name="Obornik M."/>
            <person name="Reyes-Prieto A."/>
            <person name="Armbrust E.V."/>
            <person name="Aves S.J."/>
            <person name="Beiko R.G."/>
            <person name="Coutinho P."/>
            <person name="Dacks J.B."/>
            <person name="Durnford D.G."/>
            <person name="Fast N.M."/>
            <person name="Green B.R."/>
            <person name="Grisdale C.J."/>
            <person name="Hempel F."/>
            <person name="Henrissat B."/>
            <person name="Hoppner M.P."/>
            <person name="Ishida K."/>
            <person name="Kim E."/>
            <person name="Koreny L."/>
            <person name="Kroth P.G."/>
            <person name="Liu Y."/>
            <person name="Malik S.B."/>
            <person name="Maier U.G."/>
            <person name="McRose D."/>
            <person name="Mock T."/>
            <person name="Neilson J.A."/>
            <person name="Onodera N.T."/>
            <person name="Poole A.M."/>
            <person name="Pritham E.J."/>
            <person name="Richards T.A."/>
            <person name="Rocap G."/>
            <person name="Roy S.W."/>
            <person name="Sarai C."/>
            <person name="Schaack S."/>
            <person name="Shirato S."/>
            <person name="Slamovits C.H."/>
            <person name="Spencer D.F."/>
            <person name="Suzuki S."/>
            <person name="Worden A.Z."/>
            <person name="Zauner S."/>
            <person name="Barry K."/>
            <person name="Bell C."/>
            <person name="Bharti A.K."/>
            <person name="Crow J.A."/>
            <person name="Grimwood J."/>
            <person name="Kramer R."/>
            <person name="Lindquist E."/>
            <person name="Lucas S."/>
            <person name="Salamov A."/>
            <person name="McFadden G.I."/>
            <person name="Lane C.E."/>
            <person name="Keeling P.J."/>
            <person name="Gray M.W."/>
            <person name="Grigoriev I.V."/>
            <person name="Archibald J.M."/>
        </authorList>
    </citation>
    <scope>NUCLEOTIDE SEQUENCE</scope>
    <source>
        <strain evidence="3 5">CCMP2712</strain>
    </source>
</reference>
<dbReference type="GeneID" id="17290126"/>
<dbReference type="HOGENOM" id="CLU_649650_0_0_1"/>
<evidence type="ECO:0000313" key="4">
    <source>
        <dbReference type="EnsemblProtists" id="EKX33398"/>
    </source>
</evidence>
<feature type="coiled-coil region" evidence="1">
    <location>
        <begin position="27"/>
        <end position="82"/>
    </location>
</feature>
<dbReference type="Proteomes" id="UP000011087">
    <property type="component" value="Unassembled WGS sequence"/>
</dbReference>
<dbReference type="AlphaFoldDB" id="L1IB05"/>
<gene>
    <name evidence="3" type="ORF">GUITHDRAFT_120402</name>
</gene>
<accession>L1IB05</accession>
<keyword evidence="1" id="KW-0175">Coiled coil</keyword>
<evidence type="ECO:0000313" key="5">
    <source>
        <dbReference type="Proteomes" id="UP000011087"/>
    </source>
</evidence>